<dbReference type="InterPro" id="IPR047324">
    <property type="entry name" value="LbH_gamma_CA-like"/>
</dbReference>
<sequence length="167" mass="17526">MQRSINGHTPEIHETAWIAPTAAVLGDVHLGPKTSIWYGAVLRGDRDRIEIGEASNLQDGVVVHCDPGKPVTVGSFVSVGHKAMLHGCTIGDGALIGISATVLNGAVVGEQSLVAAGSVVLEGTVVPPRSLVAGVPAKVRRQLSDDEVERLRSNAENYLGITELHRD</sequence>
<reference evidence="1 2" key="1">
    <citation type="submission" date="2023-04" db="EMBL/GenBank/DDBJ databases">
        <title>Klugiella caeni sp. nov. isolated from the sludge of biochemical tank.</title>
        <authorList>
            <person name="Geng K."/>
        </authorList>
    </citation>
    <scope>NUCLEOTIDE SEQUENCE [LARGE SCALE GENOMIC DNA]</scope>
    <source>
        <strain evidence="1 2">YN-L-19</strain>
    </source>
</reference>
<name>A0AAW6T5X6_9MICO</name>
<dbReference type="Pfam" id="PF00132">
    <property type="entry name" value="Hexapep"/>
    <property type="match status" value="1"/>
</dbReference>
<dbReference type="InterPro" id="IPR001451">
    <property type="entry name" value="Hexapep"/>
</dbReference>
<proteinExistence type="predicted"/>
<dbReference type="CDD" id="cd04645">
    <property type="entry name" value="LbH_gamma_CA_like"/>
    <property type="match status" value="1"/>
</dbReference>
<accession>A0AAW6T5X6</accession>
<dbReference type="PANTHER" id="PTHR13061">
    <property type="entry name" value="DYNACTIN SUBUNIT P25"/>
    <property type="match status" value="1"/>
</dbReference>
<dbReference type="EMBL" id="JASATX010000001">
    <property type="protein sequence ID" value="MDI2097768.1"/>
    <property type="molecule type" value="Genomic_DNA"/>
</dbReference>
<dbReference type="InterPro" id="IPR011004">
    <property type="entry name" value="Trimer_LpxA-like_sf"/>
</dbReference>
<evidence type="ECO:0000313" key="1">
    <source>
        <dbReference type="EMBL" id="MDI2097768.1"/>
    </source>
</evidence>
<keyword evidence="2" id="KW-1185">Reference proteome</keyword>
<dbReference type="SUPFAM" id="SSF51161">
    <property type="entry name" value="Trimeric LpxA-like enzymes"/>
    <property type="match status" value="1"/>
</dbReference>
<dbReference type="InterPro" id="IPR050484">
    <property type="entry name" value="Transf_Hexapept/Carb_Anhydrase"/>
</dbReference>
<dbReference type="Gene3D" id="2.160.10.10">
    <property type="entry name" value="Hexapeptide repeat proteins"/>
    <property type="match status" value="1"/>
</dbReference>
<dbReference type="AlphaFoldDB" id="A0AAW6T5X6"/>
<dbReference type="Proteomes" id="UP001321506">
    <property type="component" value="Unassembled WGS sequence"/>
</dbReference>
<organism evidence="1 2">
    <name type="scientific">Ruicaihuangia caeni</name>
    <dbReference type="NCBI Taxonomy" id="3042517"/>
    <lineage>
        <taxon>Bacteria</taxon>
        <taxon>Bacillati</taxon>
        <taxon>Actinomycetota</taxon>
        <taxon>Actinomycetes</taxon>
        <taxon>Micrococcales</taxon>
        <taxon>Microbacteriaceae</taxon>
        <taxon>Ruicaihuangia</taxon>
    </lineage>
</organism>
<protein>
    <submittedName>
        <fullName evidence="1">Gamma carbonic anhydrase family protein</fullName>
    </submittedName>
</protein>
<dbReference type="RefSeq" id="WP_281487548.1">
    <property type="nucleotide sequence ID" value="NZ_JASATX010000001.1"/>
</dbReference>
<comment type="caution">
    <text evidence="1">The sequence shown here is derived from an EMBL/GenBank/DDBJ whole genome shotgun (WGS) entry which is preliminary data.</text>
</comment>
<gene>
    <name evidence="1" type="ORF">QF206_02140</name>
</gene>
<evidence type="ECO:0000313" key="2">
    <source>
        <dbReference type="Proteomes" id="UP001321506"/>
    </source>
</evidence>
<dbReference type="PANTHER" id="PTHR13061:SF29">
    <property type="entry name" value="GAMMA CARBONIC ANHYDRASE-LIKE 1, MITOCHONDRIAL-RELATED"/>
    <property type="match status" value="1"/>
</dbReference>